<dbReference type="EMBL" id="MW394391">
    <property type="protein sequence ID" value="QQV92346.1"/>
    <property type="molecule type" value="Genomic_DNA"/>
</dbReference>
<protein>
    <submittedName>
        <fullName evidence="1">Uncharacterized protein</fullName>
    </submittedName>
</protein>
<evidence type="ECO:0000313" key="1">
    <source>
        <dbReference type="EMBL" id="QQV92346.1"/>
    </source>
</evidence>
<evidence type="ECO:0000313" key="2">
    <source>
        <dbReference type="Proteomes" id="UP000596381"/>
    </source>
</evidence>
<keyword evidence="2" id="KW-1185">Reference proteome</keyword>
<gene>
    <name evidence="1" type="ORF">vBKpMFBKp24_220</name>
</gene>
<sequence>MKESLRKKIDNLVTYDLSTCMTTVQSAKRRVARKYRIPARQAAKVVKDLDRLATWWNPTLDV</sequence>
<reference evidence="1 2" key="1">
    <citation type="submission" date="2020-12" db="EMBL/GenBank/DDBJ databases">
        <title>Genomic characterization of four novel bacteriophages infecting Klebsiella pneumoniae.</title>
        <authorList>
            <person name="Estrada Bonilla B."/>
            <person name="Costa A.R."/>
            <person name="van Rossum T."/>
            <person name="Hagedoorn S."/>
            <person name="Wallinga H."/>
            <person name="Xiao M."/>
            <person name="Song W."/>
            <person name="Haas P.-J."/>
            <person name="Nobrega F.L."/>
            <person name="Brouns S.J.J."/>
        </authorList>
    </citation>
    <scope>NUCLEOTIDE SEQUENCE [LARGE SCALE GENOMIC DNA]</scope>
</reference>
<accession>A0A7U0GBY2</accession>
<dbReference type="Proteomes" id="UP000596381">
    <property type="component" value="Segment"/>
</dbReference>
<name>A0A7U0GBY2_9CAUD</name>
<organism evidence="1 2">
    <name type="scientific">Klebsiella phage vB_KpM_FBKp24</name>
    <dbReference type="NCBI Taxonomy" id="2801834"/>
    <lineage>
        <taxon>Viruses</taxon>
        <taxon>Duplodnaviria</taxon>
        <taxon>Heunggongvirae</taxon>
        <taxon>Uroviricota</taxon>
        <taxon>Caudoviricetes</taxon>
        <taxon>Chimalliviridae</taxon>
        <taxon>Maaswegvirus</taxon>
        <taxon>Maaswegvirus Kp24</taxon>
    </lineage>
</organism>
<proteinExistence type="predicted"/>